<dbReference type="OrthoDB" id="6111975at2"/>
<dbReference type="InterPro" id="IPR011009">
    <property type="entry name" value="Kinase-like_dom_sf"/>
</dbReference>
<dbReference type="InterPro" id="IPR008271">
    <property type="entry name" value="Ser/Thr_kinase_AS"/>
</dbReference>
<feature type="transmembrane region" description="Helical" evidence="7">
    <location>
        <begin position="586"/>
        <end position="609"/>
    </location>
</feature>
<evidence type="ECO:0000313" key="10">
    <source>
        <dbReference type="Proteomes" id="UP000317429"/>
    </source>
</evidence>
<evidence type="ECO:0000256" key="1">
    <source>
        <dbReference type="ARBA" id="ARBA00022679"/>
    </source>
</evidence>
<proteinExistence type="predicted"/>
<feature type="binding site" evidence="5">
    <location>
        <position position="107"/>
    </location>
    <ligand>
        <name>ATP</name>
        <dbReference type="ChEBI" id="CHEBI:30616"/>
    </ligand>
</feature>
<dbReference type="SMART" id="SM00220">
    <property type="entry name" value="S_TKc"/>
    <property type="match status" value="1"/>
</dbReference>
<evidence type="ECO:0000256" key="6">
    <source>
        <dbReference type="SAM" id="MobiDB-lite"/>
    </source>
</evidence>
<feature type="region of interest" description="Disordered" evidence="6">
    <location>
        <begin position="1"/>
        <end position="56"/>
    </location>
</feature>
<feature type="transmembrane region" description="Helical" evidence="7">
    <location>
        <begin position="501"/>
        <end position="522"/>
    </location>
</feature>
<dbReference type="EMBL" id="CP036291">
    <property type="protein sequence ID" value="QDU91244.1"/>
    <property type="molecule type" value="Genomic_DNA"/>
</dbReference>
<dbReference type="PANTHER" id="PTHR43289:SF34">
    <property type="entry name" value="SERINE_THREONINE-PROTEIN KINASE YBDM-RELATED"/>
    <property type="match status" value="1"/>
</dbReference>
<sequence length="648" mass="69213">MGSSHPPDKPPATTPEQVSATERARVADTEPSDPPEAISDSLERGPTARAPSYRAPAAGPIFGEAAALPEVGQRIDDFELTRLLGQGAFGTVFLARQQSLDRDVALKVAANRGSEGRTMARLEHPHIVQVFSESVVGGLRLLCMQLVSGAPLDAVIASLHKAPDEGAAQTGWTGADYLAAVDQHASLRGVLDAQALRDRERLAESDRVQAAAWVAARLAEALAFAHGQGVLHRDIKPANILVDRYGRPLLADFNISGRSDDAGGPLGGTIAYMAPEHLRAFDPGSPVKADAVDQRSDLYSLAMAAYELLYGRPPLSAARGDDNRNAYVRRLASLRTDDAPPIEPGPNDAEKTLCRTIARGLAAEPGDRYQTGDAMAAALDGCRALAAAQQALPRGSWLTRAAERRPFVWLVLAALTPQLVGSLVNIAYNSNSIVGSLNDPQQALFVRLAFAYNLLAYPVLLGVSALVLSRVYLPWRKLESAEPADDRAIALARARALRLPLWMLAIAAAGWLPGGVIFPLAINHFQPPLEPGVFFHFTVSFTLSGLVAVAYSFCGLQYLVLRVLYPRFWSDATGFHAKARQELRGAGWRVALVQWLAGSVPLAAALFVFDTTLGKALVLLGIAGVQFAARAARLLNETLAVLLGKSEG</sequence>
<keyword evidence="2 5" id="KW-0547">Nucleotide-binding</keyword>
<reference evidence="9 10" key="1">
    <citation type="submission" date="2019-02" db="EMBL/GenBank/DDBJ databases">
        <title>Deep-cultivation of Planctomycetes and their phenomic and genomic characterization uncovers novel biology.</title>
        <authorList>
            <person name="Wiegand S."/>
            <person name="Jogler M."/>
            <person name="Boedeker C."/>
            <person name="Pinto D."/>
            <person name="Vollmers J."/>
            <person name="Rivas-Marin E."/>
            <person name="Kohn T."/>
            <person name="Peeters S.H."/>
            <person name="Heuer A."/>
            <person name="Rast P."/>
            <person name="Oberbeckmann S."/>
            <person name="Bunk B."/>
            <person name="Jeske O."/>
            <person name="Meyerdierks A."/>
            <person name="Storesund J.E."/>
            <person name="Kallscheuer N."/>
            <person name="Luecker S."/>
            <person name="Lage O.M."/>
            <person name="Pohl T."/>
            <person name="Merkel B.J."/>
            <person name="Hornburger P."/>
            <person name="Mueller R.-W."/>
            <person name="Bruemmer F."/>
            <person name="Labrenz M."/>
            <person name="Spormann A.M."/>
            <person name="Op den Camp H."/>
            <person name="Overmann J."/>
            <person name="Amann R."/>
            <person name="Jetten M.S.M."/>
            <person name="Mascher T."/>
            <person name="Medema M.H."/>
            <person name="Devos D.P."/>
            <person name="Kaster A.-K."/>
            <person name="Ovreas L."/>
            <person name="Rohde M."/>
            <person name="Galperin M.Y."/>
            <person name="Jogler C."/>
        </authorList>
    </citation>
    <scope>NUCLEOTIDE SEQUENCE [LARGE SCALE GENOMIC DNA]</scope>
    <source>
        <strain evidence="9 10">Pla175</strain>
    </source>
</reference>
<dbReference type="PROSITE" id="PS50011">
    <property type="entry name" value="PROTEIN_KINASE_DOM"/>
    <property type="match status" value="1"/>
</dbReference>
<protein>
    <submittedName>
        <fullName evidence="9">Serine/threonine-protein kinase PknH</fullName>
        <ecNumber evidence="9">2.7.11.1</ecNumber>
    </submittedName>
</protein>
<dbReference type="InterPro" id="IPR000719">
    <property type="entry name" value="Prot_kinase_dom"/>
</dbReference>
<keyword evidence="3 9" id="KW-0418">Kinase</keyword>
<keyword evidence="7" id="KW-1133">Transmembrane helix</keyword>
<keyword evidence="1 9" id="KW-0808">Transferase</keyword>
<keyword evidence="10" id="KW-1185">Reference proteome</keyword>
<name>A0A518DID9_9BACT</name>
<dbReference type="PROSITE" id="PS00107">
    <property type="entry name" value="PROTEIN_KINASE_ATP"/>
    <property type="match status" value="1"/>
</dbReference>
<keyword evidence="7" id="KW-0812">Transmembrane</keyword>
<feature type="transmembrane region" description="Helical" evidence="7">
    <location>
        <begin position="407"/>
        <end position="428"/>
    </location>
</feature>
<dbReference type="SUPFAM" id="SSF56112">
    <property type="entry name" value="Protein kinase-like (PK-like)"/>
    <property type="match status" value="1"/>
</dbReference>
<evidence type="ECO:0000256" key="7">
    <source>
        <dbReference type="SAM" id="Phobius"/>
    </source>
</evidence>
<dbReference type="KEGG" id="pnd:Pla175_46640"/>
<organism evidence="9 10">
    <name type="scientific">Pirellulimonas nuda</name>
    <dbReference type="NCBI Taxonomy" id="2528009"/>
    <lineage>
        <taxon>Bacteria</taxon>
        <taxon>Pseudomonadati</taxon>
        <taxon>Planctomycetota</taxon>
        <taxon>Planctomycetia</taxon>
        <taxon>Pirellulales</taxon>
        <taxon>Lacipirellulaceae</taxon>
        <taxon>Pirellulimonas</taxon>
    </lineage>
</organism>
<dbReference type="GO" id="GO:0004674">
    <property type="term" value="F:protein serine/threonine kinase activity"/>
    <property type="evidence" value="ECO:0007669"/>
    <property type="project" value="UniProtKB-EC"/>
</dbReference>
<dbReference type="InterPro" id="IPR017441">
    <property type="entry name" value="Protein_kinase_ATP_BS"/>
</dbReference>
<dbReference type="AlphaFoldDB" id="A0A518DID9"/>
<accession>A0A518DID9</accession>
<dbReference type="Gene3D" id="1.10.510.10">
    <property type="entry name" value="Transferase(Phosphotransferase) domain 1"/>
    <property type="match status" value="1"/>
</dbReference>
<keyword evidence="4 5" id="KW-0067">ATP-binding</keyword>
<feature type="domain" description="Protein kinase" evidence="8">
    <location>
        <begin position="78"/>
        <end position="392"/>
    </location>
</feature>
<dbReference type="Gene3D" id="3.30.200.20">
    <property type="entry name" value="Phosphorylase Kinase, domain 1"/>
    <property type="match status" value="1"/>
</dbReference>
<dbReference type="RefSeq" id="WP_145291173.1">
    <property type="nucleotide sequence ID" value="NZ_CP036291.1"/>
</dbReference>
<dbReference type="Pfam" id="PF00069">
    <property type="entry name" value="Pkinase"/>
    <property type="match status" value="1"/>
</dbReference>
<evidence type="ECO:0000313" key="9">
    <source>
        <dbReference type="EMBL" id="QDU91244.1"/>
    </source>
</evidence>
<dbReference type="CDD" id="cd14014">
    <property type="entry name" value="STKc_PknB_like"/>
    <property type="match status" value="1"/>
</dbReference>
<evidence type="ECO:0000256" key="5">
    <source>
        <dbReference type="PROSITE-ProRule" id="PRU10141"/>
    </source>
</evidence>
<evidence type="ECO:0000256" key="2">
    <source>
        <dbReference type="ARBA" id="ARBA00022741"/>
    </source>
</evidence>
<dbReference type="PROSITE" id="PS00108">
    <property type="entry name" value="PROTEIN_KINASE_ST"/>
    <property type="match status" value="1"/>
</dbReference>
<keyword evidence="7" id="KW-0472">Membrane</keyword>
<evidence type="ECO:0000259" key="8">
    <source>
        <dbReference type="PROSITE" id="PS50011"/>
    </source>
</evidence>
<feature type="transmembrane region" description="Helical" evidence="7">
    <location>
        <begin position="534"/>
        <end position="565"/>
    </location>
</feature>
<feature type="transmembrane region" description="Helical" evidence="7">
    <location>
        <begin position="448"/>
        <end position="468"/>
    </location>
</feature>
<evidence type="ECO:0000256" key="3">
    <source>
        <dbReference type="ARBA" id="ARBA00022777"/>
    </source>
</evidence>
<dbReference type="EC" id="2.7.11.1" evidence="9"/>
<evidence type="ECO:0000256" key="4">
    <source>
        <dbReference type="ARBA" id="ARBA00022840"/>
    </source>
</evidence>
<dbReference type="PANTHER" id="PTHR43289">
    <property type="entry name" value="MITOGEN-ACTIVATED PROTEIN KINASE KINASE KINASE 20-RELATED"/>
    <property type="match status" value="1"/>
</dbReference>
<dbReference type="Proteomes" id="UP000317429">
    <property type="component" value="Chromosome"/>
</dbReference>
<dbReference type="GO" id="GO:0005524">
    <property type="term" value="F:ATP binding"/>
    <property type="evidence" value="ECO:0007669"/>
    <property type="project" value="UniProtKB-UniRule"/>
</dbReference>
<gene>
    <name evidence="9" type="primary">pknH</name>
    <name evidence="9" type="ORF">Pla175_46640</name>
</gene>